<dbReference type="Proteomes" id="UP000484255">
    <property type="component" value="Unassembled WGS sequence"/>
</dbReference>
<dbReference type="PANTHER" id="PTHR30118:SF15">
    <property type="entry name" value="TRANSCRIPTIONAL REGULATORY PROTEIN"/>
    <property type="match status" value="1"/>
</dbReference>
<evidence type="ECO:0000313" key="6">
    <source>
        <dbReference type="EMBL" id="NDY90986.1"/>
    </source>
</evidence>
<reference evidence="6 7" key="1">
    <citation type="submission" date="2020-02" db="EMBL/GenBank/DDBJ databases">
        <title>Ideonella bacterium strain TBM-1.</title>
        <authorList>
            <person name="Chen W.-M."/>
        </authorList>
    </citation>
    <scope>NUCLEOTIDE SEQUENCE [LARGE SCALE GENOMIC DNA]</scope>
    <source>
        <strain evidence="6 7">TBM-1</strain>
    </source>
</reference>
<keyword evidence="2" id="KW-0805">Transcription regulation</keyword>
<dbReference type="InterPro" id="IPR036390">
    <property type="entry name" value="WH_DNA-bd_sf"/>
</dbReference>
<evidence type="ECO:0000313" key="7">
    <source>
        <dbReference type="Proteomes" id="UP000484255"/>
    </source>
</evidence>
<dbReference type="Pfam" id="PF03466">
    <property type="entry name" value="LysR_substrate"/>
    <property type="match status" value="1"/>
</dbReference>
<evidence type="ECO:0000256" key="3">
    <source>
        <dbReference type="ARBA" id="ARBA00023125"/>
    </source>
</evidence>
<dbReference type="RefSeq" id="WP_163456840.1">
    <property type="nucleotide sequence ID" value="NZ_JAAGOH010000006.1"/>
</dbReference>
<dbReference type="InterPro" id="IPR005119">
    <property type="entry name" value="LysR_subst-bd"/>
</dbReference>
<accession>A0A7C9TLI5</accession>
<sequence length="322" mass="35566">MRSLNFRTLDLNLLRVFDVVMSEHSLTRAATQLAMTQPAVSHALKRLHDAVGEALFVRSSHGMRPTPRAEALWPQVRSALSGLQQALAPTEFDPCGDAVSFRLAMVDATAVLLMPGLVQAIETTQAQVNLRVLPLATRDPRGLLERGDADLAVGHFPDALAAIVAEGDEAVLRHRRLYDTRYVCVMRAGHPLAQGPLTLDAYCEAHHLLVSFSGKPHGFIDQSLSALGRRRRIVLTVNQFFTAGEVVTGSDLLTVLPQSFLSATGYQQELVVRELPFEVQRVQVEMMWHRRRDADPAHRWLRERIVATHRAVPDPAPVPPGG</sequence>
<gene>
    <name evidence="6" type="ORF">G3A44_07230</name>
</gene>
<dbReference type="InterPro" id="IPR036388">
    <property type="entry name" value="WH-like_DNA-bd_sf"/>
</dbReference>
<dbReference type="GO" id="GO:0003677">
    <property type="term" value="F:DNA binding"/>
    <property type="evidence" value="ECO:0007669"/>
    <property type="project" value="UniProtKB-KW"/>
</dbReference>
<name>A0A7C9TLI5_9BURK</name>
<evidence type="ECO:0000259" key="5">
    <source>
        <dbReference type="PROSITE" id="PS50931"/>
    </source>
</evidence>
<dbReference type="Gene3D" id="1.10.10.10">
    <property type="entry name" value="Winged helix-like DNA-binding domain superfamily/Winged helix DNA-binding domain"/>
    <property type="match status" value="1"/>
</dbReference>
<dbReference type="AlphaFoldDB" id="A0A7C9TLI5"/>
<dbReference type="EMBL" id="JAAGOH010000006">
    <property type="protein sequence ID" value="NDY90986.1"/>
    <property type="molecule type" value="Genomic_DNA"/>
</dbReference>
<dbReference type="InterPro" id="IPR000847">
    <property type="entry name" value="LysR_HTH_N"/>
</dbReference>
<dbReference type="CDD" id="cd08417">
    <property type="entry name" value="PBP2_Nitroaromatics_like"/>
    <property type="match status" value="1"/>
</dbReference>
<comment type="caution">
    <text evidence="6">The sequence shown here is derived from an EMBL/GenBank/DDBJ whole genome shotgun (WGS) entry which is preliminary data.</text>
</comment>
<dbReference type="PRINTS" id="PR00039">
    <property type="entry name" value="HTHLYSR"/>
</dbReference>
<keyword evidence="7" id="KW-1185">Reference proteome</keyword>
<dbReference type="InterPro" id="IPR037402">
    <property type="entry name" value="YidZ_PBP2"/>
</dbReference>
<proteinExistence type="inferred from homology"/>
<protein>
    <submittedName>
        <fullName evidence="6">LysR family transcriptional regulator</fullName>
    </submittedName>
</protein>
<dbReference type="InterPro" id="IPR050389">
    <property type="entry name" value="LysR-type_TF"/>
</dbReference>
<dbReference type="Gene3D" id="3.40.190.10">
    <property type="entry name" value="Periplasmic binding protein-like II"/>
    <property type="match status" value="2"/>
</dbReference>
<evidence type="ECO:0000256" key="4">
    <source>
        <dbReference type="ARBA" id="ARBA00023163"/>
    </source>
</evidence>
<keyword evidence="3" id="KW-0238">DNA-binding</keyword>
<comment type="similarity">
    <text evidence="1">Belongs to the LysR transcriptional regulatory family.</text>
</comment>
<keyword evidence="4" id="KW-0804">Transcription</keyword>
<dbReference type="Pfam" id="PF00126">
    <property type="entry name" value="HTH_1"/>
    <property type="match status" value="1"/>
</dbReference>
<dbReference type="SUPFAM" id="SSF53850">
    <property type="entry name" value="Periplasmic binding protein-like II"/>
    <property type="match status" value="1"/>
</dbReference>
<dbReference type="PROSITE" id="PS50931">
    <property type="entry name" value="HTH_LYSR"/>
    <property type="match status" value="1"/>
</dbReference>
<dbReference type="SUPFAM" id="SSF46785">
    <property type="entry name" value="Winged helix' DNA-binding domain"/>
    <property type="match status" value="1"/>
</dbReference>
<evidence type="ECO:0000256" key="1">
    <source>
        <dbReference type="ARBA" id="ARBA00009437"/>
    </source>
</evidence>
<dbReference type="PANTHER" id="PTHR30118">
    <property type="entry name" value="HTH-TYPE TRANSCRIPTIONAL REGULATOR LEUO-RELATED"/>
    <property type="match status" value="1"/>
</dbReference>
<feature type="domain" description="HTH lysR-type" evidence="5">
    <location>
        <begin position="9"/>
        <end position="66"/>
    </location>
</feature>
<evidence type="ECO:0000256" key="2">
    <source>
        <dbReference type="ARBA" id="ARBA00023015"/>
    </source>
</evidence>
<dbReference type="GO" id="GO:0003700">
    <property type="term" value="F:DNA-binding transcription factor activity"/>
    <property type="evidence" value="ECO:0007669"/>
    <property type="project" value="InterPro"/>
</dbReference>
<organism evidence="6 7">
    <name type="scientific">Ideonella livida</name>
    <dbReference type="NCBI Taxonomy" id="2707176"/>
    <lineage>
        <taxon>Bacteria</taxon>
        <taxon>Pseudomonadati</taxon>
        <taxon>Pseudomonadota</taxon>
        <taxon>Betaproteobacteria</taxon>
        <taxon>Burkholderiales</taxon>
        <taxon>Sphaerotilaceae</taxon>
        <taxon>Ideonella</taxon>
    </lineage>
</organism>